<evidence type="ECO:0000256" key="4">
    <source>
        <dbReference type="ARBA" id="ARBA00022496"/>
    </source>
</evidence>
<dbReference type="GO" id="GO:0005524">
    <property type="term" value="F:ATP binding"/>
    <property type="evidence" value="ECO:0007669"/>
    <property type="project" value="InterPro"/>
</dbReference>
<evidence type="ECO:0000256" key="7">
    <source>
        <dbReference type="ARBA" id="ARBA00023136"/>
    </source>
</evidence>
<protein>
    <submittedName>
        <fullName evidence="9">AAA family ATPase</fullName>
    </submittedName>
</protein>
<proteinExistence type="predicted"/>
<evidence type="ECO:0000256" key="2">
    <source>
        <dbReference type="ARBA" id="ARBA00022448"/>
    </source>
</evidence>
<evidence type="ECO:0000256" key="6">
    <source>
        <dbReference type="ARBA" id="ARBA00023065"/>
    </source>
</evidence>
<feature type="domain" description="AAA+ ATPase" evidence="8">
    <location>
        <begin position="40"/>
        <end position="218"/>
    </location>
</feature>
<gene>
    <name evidence="9" type="ORF">GS424_010595</name>
</gene>
<name>A0A6L7IRY3_9ACTN</name>
<dbReference type="GO" id="GO:0006302">
    <property type="term" value="P:double-strand break repair"/>
    <property type="evidence" value="ECO:0007669"/>
    <property type="project" value="InterPro"/>
</dbReference>
<keyword evidence="3" id="KW-1003">Cell membrane</keyword>
<dbReference type="RefSeq" id="WP_160942243.1">
    <property type="nucleotide sequence ID" value="NZ_CP063310.1"/>
</dbReference>
<dbReference type="InterPro" id="IPR003593">
    <property type="entry name" value="AAA+_ATPase"/>
</dbReference>
<keyword evidence="7" id="KW-0472">Membrane</keyword>
<dbReference type="SMART" id="SM00382">
    <property type="entry name" value="AAA"/>
    <property type="match status" value="1"/>
</dbReference>
<keyword evidence="6" id="KW-0406">Ion transport</keyword>
<dbReference type="KEGG" id="egd:GS424_010595"/>
<dbReference type="EMBL" id="CP063310">
    <property type="protein sequence ID" value="QOS66995.1"/>
    <property type="molecule type" value="Genomic_DNA"/>
</dbReference>
<dbReference type="Pfam" id="PF13476">
    <property type="entry name" value="AAA_23"/>
    <property type="match status" value="1"/>
</dbReference>
<comment type="subcellular location">
    <subcellularLocation>
        <location evidence="1">Cell membrane</location>
        <topology evidence="1">Peripheral membrane protein</topology>
    </subcellularLocation>
</comment>
<dbReference type="SUPFAM" id="SSF52540">
    <property type="entry name" value="P-loop containing nucleoside triphosphate hydrolases"/>
    <property type="match status" value="1"/>
</dbReference>
<dbReference type="InterPro" id="IPR051535">
    <property type="entry name" value="Siderophore_ABC-ATPase"/>
</dbReference>
<dbReference type="InterPro" id="IPR038729">
    <property type="entry name" value="Rad50/SbcC_AAA"/>
</dbReference>
<accession>A0A6L7IRY3</accession>
<dbReference type="Gene3D" id="3.40.50.300">
    <property type="entry name" value="P-loop containing nucleotide triphosphate hydrolases"/>
    <property type="match status" value="2"/>
</dbReference>
<dbReference type="GO" id="GO:0016887">
    <property type="term" value="F:ATP hydrolysis activity"/>
    <property type="evidence" value="ECO:0007669"/>
    <property type="project" value="InterPro"/>
</dbReference>
<keyword evidence="2" id="KW-0813">Transport</keyword>
<keyword evidence="5" id="KW-0408">Iron</keyword>
<keyword evidence="4" id="KW-0410">Iron transport</keyword>
<sequence length="242" mass="27122">MFENDAFVRSAEILWSEVPAADAYPFNIPAIASLDAIRFDKGVTFFCGENGTGKSTLLEAVGIAFGFNPEGGSRNYTFSTRPTHSQLHDFIRLDRSIYRPLDGYFVRSDTLFNLISATDELEDDQRYYGGVSLHARSHGESIMALITRRFRPEGFYILDEPETGLSQSGQIALLCELARLRDAGCQLIIATHSPILLALDGATVYQFDDDVREIDAKDSLEWIMMQRFMDDPDAAVRAFLEP</sequence>
<dbReference type="Proteomes" id="UP000478463">
    <property type="component" value="Chromosome"/>
</dbReference>
<evidence type="ECO:0000259" key="8">
    <source>
        <dbReference type="SMART" id="SM00382"/>
    </source>
</evidence>
<dbReference type="InterPro" id="IPR003959">
    <property type="entry name" value="ATPase_AAA_core"/>
</dbReference>
<dbReference type="GO" id="GO:0005886">
    <property type="term" value="C:plasma membrane"/>
    <property type="evidence" value="ECO:0007669"/>
    <property type="project" value="UniProtKB-SubCell"/>
</dbReference>
<evidence type="ECO:0000256" key="1">
    <source>
        <dbReference type="ARBA" id="ARBA00004202"/>
    </source>
</evidence>
<dbReference type="GO" id="GO:0006826">
    <property type="term" value="P:iron ion transport"/>
    <property type="evidence" value="ECO:0007669"/>
    <property type="project" value="UniProtKB-KW"/>
</dbReference>
<reference evidence="9 10" key="1">
    <citation type="submission" date="2020-10" db="EMBL/GenBank/DDBJ databases">
        <title>Eggerthella sp. nov., isolated from human feces.</title>
        <authorList>
            <person name="Yajun G."/>
        </authorList>
    </citation>
    <scope>NUCLEOTIDE SEQUENCE [LARGE SCALE GENOMIC DNA]</scope>
    <source>
        <strain evidence="9 10">HF-1101</strain>
    </source>
</reference>
<dbReference type="Pfam" id="PF13304">
    <property type="entry name" value="AAA_21"/>
    <property type="match status" value="1"/>
</dbReference>
<dbReference type="PANTHER" id="PTHR42771">
    <property type="entry name" value="IRON(3+)-HYDROXAMATE IMPORT ATP-BINDING PROTEIN FHUC"/>
    <property type="match status" value="1"/>
</dbReference>
<evidence type="ECO:0000256" key="5">
    <source>
        <dbReference type="ARBA" id="ARBA00023004"/>
    </source>
</evidence>
<organism evidence="9 10">
    <name type="scientific">Eggerthella guodeyinii</name>
    <dbReference type="NCBI Taxonomy" id="2690837"/>
    <lineage>
        <taxon>Bacteria</taxon>
        <taxon>Bacillati</taxon>
        <taxon>Actinomycetota</taxon>
        <taxon>Coriobacteriia</taxon>
        <taxon>Eggerthellales</taxon>
        <taxon>Eggerthellaceae</taxon>
        <taxon>Eggerthella</taxon>
    </lineage>
</organism>
<dbReference type="AlphaFoldDB" id="A0A6L7IRY3"/>
<evidence type="ECO:0000313" key="10">
    <source>
        <dbReference type="Proteomes" id="UP000478463"/>
    </source>
</evidence>
<evidence type="ECO:0000313" key="9">
    <source>
        <dbReference type="EMBL" id="QOS66995.1"/>
    </source>
</evidence>
<evidence type="ECO:0000256" key="3">
    <source>
        <dbReference type="ARBA" id="ARBA00022475"/>
    </source>
</evidence>
<dbReference type="PANTHER" id="PTHR42771:SF2">
    <property type="entry name" value="IRON(3+)-HYDROXAMATE IMPORT ATP-BINDING PROTEIN FHUC"/>
    <property type="match status" value="1"/>
</dbReference>
<dbReference type="InterPro" id="IPR027417">
    <property type="entry name" value="P-loop_NTPase"/>
</dbReference>